<dbReference type="SUPFAM" id="SSF53756">
    <property type="entry name" value="UDP-Glycosyltransferase/glycogen phosphorylase"/>
    <property type="match status" value="2"/>
</dbReference>
<protein>
    <recommendedName>
        <fullName evidence="3">Glycosyl transferase family 1 domain-containing protein</fullName>
    </recommendedName>
</protein>
<dbReference type="Proteomes" id="UP000494269">
    <property type="component" value="Unassembled WGS sequence"/>
</dbReference>
<organism evidence="1 2">
    <name type="scientific">Achromobacter kerstersii</name>
    <dbReference type="NCBI Taxonomy" id="1353890"/>
    <lineage>
        <taxon>Bacteria</taxon>
        <taxon>Pseudomonadati</taxon>
        <taxon>Pseudomonadota</taxon>
        <taxon>Betaproteobacteria</taxon>
        <taxon>Burkholderiales</taxon>
        <taxon>Alcaligenaceae</taxon>
        <taxon>Achromobacter</taxon>
    </lineage>
</organism>
<reference evidence="1 2" key="1">
    <citation type="submission" date="2020-04" db="EMBL/GenBank/DDBJ databases">
        <authorList>
            <person name="De Canck E."/>
        </authorList>
    </citation>
    <scope>NUCLEOTIDE SEQUENCE [LARGE SCALE GENOMIC DNA]</scope>
    <source>
        <strain evidence="1 2">LMG 3441</strain>
    </source>
</reference>
<name>A0A6S6Z9H3_9BURK</name>
<evidence type="ECO:0000313" key="1">
    <source>
        <dbReference type="EMBL" id="CAB3669156.1"/>
    </source>
</evidence>
<dbReference type="RefSeq" id="WP_175168992.1">
    <property type="nucleotide sequence ID" value="NZ_CADIJQ010000001.1"/>
</dbReference>
<dbReference type="AlphaFoldDB" id="A0A6S6Z9H3"/>
<proteinExistence type="predicted"/>
<dbReference type="Pfam" id="PF13692">
    <property type="entry name" value="Glyco_trans_1_4"/>
    <property type="match status" value="1"/>
</dbReference>
<evidence type="ECO:0000313" key="2">
    <source>
        <dbReference type="Proteomes" id="UP000494269"/>
    </source>
</evidence>
<accession>A0A6S6Z9H3</accession>
<dbReference type="EMBL" id="CADIJQ010000001">
    <property type="protein sequence ID" value="CAB3669156.1"/>
    <property type="molecule type" value="Genomic_DNA"/>
</dbReference>
<keyword evidence="2" id="KW-1185">Reference proteome</keyword>
<evidence type="ECO:0008006" key="3">
    <source>
        <dbReference type="Google" id="ProtNLM"/>
    </source>
</evidence>
<gene>
    <name evidence="1" type="ORF">LMG3441_00976</name>
</gene>
<sequence length="741" mass="83898">MNNSSAKKVLVTGHDLKFWHPLQAQLEKSGRYEFRIDEWAGHHQHDPAKTLLGIEWADIIIAEWALGNAVFAAQYKRPNQRLVVRLHAQERRTDFPAQIDYKNVDVMVFVGEHVRLECVKKFSIPSEKTCVIGNFIDVKKFQLQKFGGSEFNLGMIGVAPASKRFDLALDTLELLLAEDDRYTLHVKGPSPQSYKWLWARTKEREYYENIFERINSGSLRYKVIFDPAGNDVHRWLQKIGYILSPSDAESFHMAVAEGISSNVTPIVWKWPGADSVYPFAELVDSAQNAASQIARLNRSNARPRLNSQASQFVQENYDAAVVTEKWLDVLSICWQKSSDAIQVSESRKKGVLVVYSIDSWSIFHRREMLEGLAKNVESYLDILVIEPGTHYKTMIDRGICDKETLDSYTQLRPAKVCGNIYKMHLIFGHNAPKDVVLHSALANAASFGDAVKAAVHGIFGQDKEILHWIYKPDQRTHIAAGERFVYEVYDEYTMNFSDGTAIGKMQDLEPLVLHEAEHVFFTSQPLASRKQRHCRSSSICSNGVAFEIFESYRVGGQPNTEGLRHSVGYLGNLSDFFDWETMCEVVEELPEVDFFFHGQVERHRLEKMKEFVDRLHALPNTHFSGRVSRSAGAAACNRYDVLVIPFVVNEAMHAVNPLKLWEYLATGRPVVMTPMDAIKDDIPGLYKANGASEWVKAIRAAINNADAHVQDRLSIAKSKNWESIVKPCADILTGILGKSIC</sequence>
<dbReference type="PANTHER" id="PTHR12526">
    <property type="entry name" value="GLYCOSYLTRANSFERASE"/>
    <property type="match status" value="1"/>
</dbReference>
<dbReference type="Gene3D" id="3.40.50.2000">
    <property type="entry name" value="Glycogen Phosphorylase B"/>
    <property type="match status" value="3"/>
</dbReference>